<sequence>MQVYFPSIDDKSQSNYDHDLNVRSSRENRFADPSEPIYTDPNLLNGSPKDPTTSSTVKL</sequence>
<dbReference type="EMBL" id="SEYY01015100">
    <property type="protein sequence ID" value="KAB7500127.1"/>
    <property type="molecule type" value="Genomic_DNA"/>
</dbReference>
<dbReference type="AlphaFoldDB" id="A0A5N5T1V6"/>
<accession>A0A5N5T1V6</accession>
<dbReference type="Proteomes" id="UP000326759">
    <property type="component" value="Unassembled WGS sequence"/>
</dbReference>
<protein>
    <submittedName>
        <fullName evidence="2">Uncharacterized protein</fullName>
    </submittedName>
</protein>
<evidence type="ECO:0000256" key="1">
    <source>
        <dbReference type="SAM" id="MobiDB-lite"/>
    </source>
</evidence>
<feature type="region of interest" description="Disordered" evidence="1">
    <location>
        <begin position="1"/>
        <end position="59"/>
    </location>
</feature>
<evidence type="ECO:0000313" key="3">
    <source>
        <dbReference type="Proteomes" id="UP000326759"/>
    </source>
</evidence>
<keyword evidence="3" id="KW-1185">Reference proteome</keyword>
<name>A0A5N5T1V6_9CRUS</name>
<reference evidence="2 3" key="1">
    <citation type="journal article" date="2019" name="PLoS Biol.">
        <title>Sex chromosomes control vertical transmission of feminizing Wolbachia symbionts in an isopod.</title>
        <authorList>
            <person name="Becking T."/>
            <person name="Chebbi M.A."/>
            <person name="Giraud I."/>
            <person name="Moumen B."/>
            <person name="Laverre T."/>
            <person name="Caubet Y."/>
            <person name="Peccoud J."/>
            <person name="Gilbert C."/>
            <person name="Cordaux R."/>
        </authorList>
    </citation>
    <scope>NUCLEOTIDE SEQUENCE [LARGE SCALE GENOMIC DNA]</scope>
    <source>
        <strain evidence="2">ANa2</strain>
        <tissue evidence="2">Whole body excluding digestive tract and cuticle</tissue>
    </source>
</reference>
<proteinExistence type="predicted"/>
<organism evidence="2 3">
    <name type="scientific">Armadillidium nasatum</name>
    <dbReference type="NCBI Taxonomy" id="96803"/>
    <lineage>
        <taxon>Eukaryota</taxon>
        <taxon>Metazoa</taxon>
        <taxon>Ecdysozoa</taxon>
        <taxon>Arthropoda</taxon>
        <taxon>Crustacea</taxon>
        <taxon>Multicrustacea</taxon>
        <taxon>Malacostraca</taxon>
        <taxon>Eumalacostraca</taxon>
        <taxon>Peracarida</taxon>
        <taxon>Isopoda</taxon>
        <taxon>Oniscidea</taxon>
        <taxon>Crinocheta</taxon>
        <taxon>Armadillidiidae</taxon>
        <taxon>Armadillidium</taxon>
    </lineage>
</organism>
<comment type="caution">
    <text evidence="2">The sequence shown here is derived from an EMBL/GenBank/DDBJ whole genome shotgun (WGS) entry which is preliminary data.</text>
</comment>
<evidence type="ECO:0000313" key="2">
    <source>
        <dbReference type="EMBL" id="KAB7500127.1"/>
    </source>
</evidence>
<gene>
    <name evidence="2" type="ORF">Anas_07593</name>
</gene>
<feature type="compositionally biased region" description="Basic and acidic residues" evidence="1">
    <location>
        <begin position="8"/>
        <end position="32"/>
    </location>
</feature>
<feature type="compositionally biased region" description="Polar residues" evidence="1">
    <location>
        <begin position="42"/>
        <end position="59"/>
    </location>
</feature>